<evidence type="ECO:0000259" key="8">
    <source>
        <dbReference type="Pfam" id="PF00266"/>
    </source>
</evidence>
<dbReference type="GO" id="GO:0031071">
    <property type="term" value="F:cysteine desulfurase activity"/>
    <property type="evidence" value="ECO:0007669"/>
    <property type="project" value="UniProtKB-EC"/>
</dbReference>
<proteinExistence type="inferred from homology"/>
<dbReference type="Gene3D" id="3.40.640.10">
    <property type="entry name" value="Type I PLP-dependent aspartate aminotransferase-like (Major domain)"/>
    <property type="match status" value="1"/>
</dbReference>
<dbReference type="PANTHER" id="PTHR11601:SF34">
    <property type="entry name" value="CYSTEINE DESULFURASE"/>
    <property type="match status" value="1"/>
</dbReference>
<keyword evidence="7" id="KW-0411">Iron-sulfur</keyword>
<evidence type="ECO:0000256" key="1">
    <source>
        <dbReference type="ARBA" id="ARBA00001933"/>
    </source>
</evidence>
<comment type="cofactor">
    <cofactor evidence="1">
        <name>pyridoxal 5'-phosphate</name>
        <dbReference type="ChEBI" id="CHEBI:597326"/>
    </cofactor>
</comment>
<evidence type="ECO:0000256" key="2">
    <source>
        <dbReference type="ARBA" id="ARBA00006490"/>
    </source>
</evidence>
<organism evidence="9">
    <name type="scientific">mine drainage metagenome</name>
    <dbReference type="NCBI Taxonomy" id="410659"/>
    <lineage>
        <taxon>unclassified sequences</taxon>
        <taxon>metagenomes</taxon>
        <taxon>ecological metagenomes</taxon>
    </lineage>
</organism>
<evidence type="ECO:0000313" key="9">
    <source>
        <dbReference type="EMBL" id="OIQ87556.1"/>
    </source>
</evidence>
<keyword evidence="4" id="KW-0479">Metal-binding</keyword>
<reference evidence="9" key="1">
    <citation type="submission" date="2016-10" db="EMBL/GenBank/DDBJ databases">
        <title>Sequence of Gallionella enrichment culture.</title>
        <authorList>
            <person name="Poehlein A."/>
            <person name="Muehling M."/>
            <person name="Daniel R."/>
        </authorList>
    </citation>
    <scope>NUCLEOTIDE SEQUENCE</scope>
</reference>
<dbReference type="SUPFAM" id="SSF53383">
    <property type="entry name" value="PLP-dependent transferases"/>
    <property type="match status" value="1"/>
</dbReference>
<evidence type="ECO:0000256" key="3">
    <source>
        <dbReference type="ARBA" id="ARBA00022679"/>
    </source>
</evidence>
<dbReference type="InterPro" id="IPR000192">
    <property type="entry name" value="Aminotrans_V_dom"/>
</dbReference>
<dbReference type="InterPro" id="IPR015421">
    <property type="entry name" value="PyrdxlP-dep_Trfase_major"/>
</dbReference>
<evidence type="ECO:0000256" key="6">
    <source>
        <dbReference type="ARBA" id="ARBA00023004"/>
    </source>
</evidence>
<dbReference type="GO" id="GO:0051536">
    <property type="term" value="F:iron-sulfur cluster binding"/>
    <property type="evidence" value="ECO:0007669"/>
    <property type="project" value="UniProtKB-KW"/>
</dbReference>
<dbReference type="EMBL" id="MLJW01000416">
    <property type="protein sequence ID" value="OIQ87556.1"/>
    <property type="molecule type" value="Genomic_DNA"/>
</dbReference>
<dbReference type="AlphaFoldDB" id="A0A1J5R697"/>
<evidence type="ECO:0000256" key="7">
    <source>
        <dbReference type="ARBA" id="ARBA00023014"/>
    </source>
</evidence>
<dbReference type="Pfam" id="PF00266">
    <property type="entry name" value="Aminotran_5"/>
    <property type="match status" value="1"/>
</dbReference>
<evidence type="ECO:0000256" key="4">
    <source>
        <dbReference type="ARBA" id="ARBA00022723"/>
    </source>
</evidence>
<accession>A0A1J5R697</accession>
<dbReference type="EC" id="2.8.1.7" evidence="9"/>
<dbReference type="Gene3D" id="1.10.260.50">
    <property type="match status" value="1"/>
</dbReference>
<dbReference type="InterPro" id="IPR015422">
    <property type="entry name" value="PyrdxlP-dep_Trfase_small"/>
</dbReference>
<sequence>MSVYLDHNATTPVRPEAVRAMVAALGLVGNPSSVHGAGRAARKLVEEARERVAAAVGAAPGGVVFTSGGSEANALALAGLGRKVVIASAVEHPSVLKAAACHLLPVDGNGVAQPAALERLLDGLPGRDVVVAVMLANNETGVVQPMAELARIAHARGALVHCDAVQALGKLPVDVAALGADSVALSAHKVGGPQGVGALVLADGAFDLAPLIKGGGQEQRRRAGTENVPGIAGFAAALAAALAARQDEAARLADLRDAIEARLAAALPDLRRFGAEAERLANTSCLAVPGLSAQTAVMALDLAGVMVSAGSACSSGKVAPSPVLTAMGAGDLAAAAVRVSLGWTSTAADGDAFCDAFTALAARHADKSAASAA</sequence>
<dbReference type="PIRSF" id="PIRSF005572">
    <property type="entry name" value="NifS"/>
    <property type="match status" value="1"/>
</dbReference>
<name>A0A1J5R697_9ZZZZ</name>
<protein>
    <submittedName>
        <fullName evidence="9">Cysteine desulfurase NifS</fullName>
        <ecNumber evidence="9">2.8.1.7</ecNumber>
    </submittedName>
</protein>
<comment type="caution">
    <text evidence="9">The sequence shown here is derived from an EMBL/GenBank/DDBJ whole genome shotgun (WGS) entry which is preliminary data.</text>
</comment>
<evidence type="ECO:0000256" key="5">
    <source>
        <dbReference type="ARBA" id="ARBA00022898"/>
    </source>
</evidence>
<feature type="domain" description="Aminotransferase class V" evidence="8">
    <location>
        <begin position="3"/>
        <end position="352"/>
    </location>
</feature>
<keyword evidence="5" id="KW-0663">Pyridoxal phosphate</keyword>
<dbReference type="GO" id="GO:0046872">
    <property type="term" value="F:metal ion binding"/>
    <property type="evidence" value="ECO:0007669"/>
    <property type="project" value="UniProtKB-KW"/>
</dbReference>
<comment type="similarity">
    <text evidence="2">Belongs to the class-V pyridoxal-phosphate-dependent aminotransferase family. NifS/IscS subfamily.</text>
</comment>
<keyword evidence="6" id="KW-0408">Iron</keyword>
<dbReference type="InterPro" id="IPR016454">
    <property type="entry name" value="Cysteine_dSase"/>
</dbReference>
<keyword evidence="3 9" id="KW-0808">Transferase</keyword>
<dbReference type="Gene3D" id="3.90.1150.10">
    <property type="entry name" value="Aspartate Aminotransferase, domain 1"/>
    <property type="match status" value="1"/>
</dbReference>
<dbReference type="InterPro" id="IPR015424">
    <property type="entry name" value="PyrdxlP-dep_Trfase"/>
</dbReference>
<gene>
    <name evidence="9" type="primary">nifS_7</name>
    <name evidence="9" type="ORF">GALL_305630</name>
</gene>
<dbReference type="PANTHER" id="PTHR11601">
    <property type="entry name" value="CYSTEINE DESULFURYLASE FAMILY MEMBER"/>
    <property type="match status" value="1"/>
</dbReference>